<protein>
    <submittedName>
        <fullName evidence="2">Uncharacterized protein</fullName>
    </submittedName>
</protein>
<evidence type="ECO:0000313" key="3">
    <source>
        <dbReference type="Proteomes" id="UP000779507"/>
    </source>
</evidence>
<keyword evidence="3" id="KW-1185">Reference proteome</keyword>
<keyword evidence="1" id="KW-0732">Signal</keyword>
<evidence type="ECO:0000313" key="2">
    <source>
        <dbReference type="EMBL" id="NRT18574.1"/>
    </source>
</evidence>
<gene>
    <name evidence="2" type="ORF">HNP98_001395</name>
</gene>
<evidence type="ECO:0000256" key="1">
    <source>
        <dbReference type="SAM" id="SignalP"/>
    </source>
</evidence>
<reference evidence="2 3" key="1">
    <citation type="submission" date="2020-05" db="EMBL/GenBank/DDBJ databases">
        <title>Genomic Encyclopedia of Type Strains, Phase IV (KMG-V): Genome sequencing to study the core and pangenomes of soil and plant-associated prokaryotes.</title>
        <authorList>
            <person name="Whitman W."/>
        </authorList>
    </citation>
    <scope>NUCLEOTIDE SEQUENCE [LARGE SCALE GENOMIC DNA]</scope>
    <source>
        <strain evidence="2 3">9A</strain>
    </source>
</reference>
<sequence length="156" mass="17210">MKLLAVGLLLAALPAQAQQQKSMNPIEGADVVAVLLADSGTVALARTARILEARGYHPQPRDPAALWMETTPHKIPEGCFTSIQATVMGHTVLLSGNSWCILTHNSPRPLWYSTTSRVPFANFDCYAWGWDELQAVAHELSGIRIVYFRRPSLKDQ</sequence>
<feature type="chain" id="PRO_5047308537" evidence="1">
    <location>
        <begin position="18"/>
        <end position="156"/>
    </location>
</feature>
<organism evidence="2 3">
    <name type="scientific">Hymenobacter caeli</name>
    <dbReference type="NCBI Taxonomy" id="2735894"/>
    <lineage>
        <taxon>Bacteria</taxon>
        <taxon>Pseudomonadati</taxon>
        <taxon>Bacteroidota</taxon>
        <taxon>Cytophagia</taxon>
        <taxon>Cytophagales</taxon>
        <taxon>Hymenobacteraceae</taxon>
        <taxon>Hymenobacter</taxon>
    </lineage>
</organism>
<dbReference type="EMBL" id="JABSNP010000005">
    <property type="protein sequence ID" value="NRT18574.1"/>
    <property type="molecule type" value="Genomic_DNA"/>
</dbReference>
<proteinExistence type="predicted"/>
<name>A0ABX2FQ80_9BACT</name>
<dbReference type="RefSeq" id="WP_173809329.1">
    <property type="nucleotide sequence ID" value="NZ_JABSNP010000005.1"/>
</dbReference>
<feature type="signal peptide" evidence="1">
    <location>
        <begin position="1"/>
        <end position="17"/>
    </location>
</feature>
<comment type="caution">
    <text evidence="2">The sequence shown here is derived from an EMBL/GenBank/DDBJ whole genome shotgun (WGS) entry which is preliminary data.</text>
</comment>
<accession>A0ABX2FQ80</accession>
<dbReference type="Proteomes" id="UP000779507">
    <property type="component" value="Unassembled WGS sequence"/>
</dbReference>